<keyword evidence="4" id="KW-0804">Transcription</keyword>
<dbReference type="Gene3D" id="3.40.50.1360">
    <property type="match status" value="1"/>
</dbReference>
<dbReference type="PROSITE" id="PS51000">
    <property type="entry name" value="HTH_DEOR_2"/>
    <property type="match status" value="1"/>
</dbReference>
<dbReference type="InterPro" id="IPR001034">
    <property type="entry name" value="DeoR_HTH"/>
</dbReference>
<dbReference type="InterPro" id="IPR037171">
    <property type="entry name" value="NagB/RpiA_transferase-like"/>
</dbReference>
<feature type="region of interest" description="Disordered" evidence="5">
    <location>
        <begin position="254"/>
        <end position="273"/>
    </location>
</feature>
<keyword evidence="3 7" id="KW-0238">DNA-binding</keyword>
<reference evidence="7" key="1">
    <citation type="submission" date="2022-06" db="EMBL/GenBank/DDBJ databases">
        <title>Aeoliella straminimaris, a novel planctomycete from sediments.</title>
        <authorList>
            <person name="Vitorino I.R."/>
            <person name="Lage O.M."/>
        </authorList>
    </citation>
    <scope>NUCLEOTIDE SEQUENCE</scope>
    <source>
        <strain evidence="7">ICT_H6.2</strain>
    </source>
</reference>
<evidence type="ECO:0000313" key="8">
    <source>
        <dbReference type="Proteomes" id="UP001155241"/>
    </source>
</evidence>
<dbReference type="RefSeq" id="WP_252852514.1">
    <property type="nucleotide sequence ID" value="NZ_JAMXLR010000036.1"/>
</dbReference>
<keyword evidence="8" id="KW-1185">Reference proteome</keyword>
<protein>
    <submittedName>
        <fullName evidence="7">DeoR/GlpR family DNA-binding transcription regulator</fullName>
    </submittedName>
</protein>
<keyword evidence="2" id="KW-0805">Transcription regulation</keyword>
<comment type="caution">
    <text evidence="7">The sequence shown here is derived from an EMBL/GenBank/DDBJ whole genome shotgun (WGS) entry which is preliminary data.</text>
</comment>
<evidence type="ECO:0000313" key="7">
    <source>
        <dbReference type="EMBL" id="MCO6044412.1"/>
    </source>
</evidence>
<dbReference type="AlphaFoldDB" id="A0A9X2JGI2"/>
<keyword evidence="1" id="KW-0678">Repressor</keyword>
<dbReference type="GO" id="GO:0003677">
    <property type="term" value="F:DNA binding"/>
    <property type="evidence" value="ECO:0007669"/>
    <property type="project" value="UniProtKB-KW"/>
</dbReference>
<dbReference type="PANTHER" id="PTHR30363:SF4">
    <property type="entry name" value="GLYCEROL-3-PHOSPHATE REGULON REPRESSOR"/>
    <property type="match status" value="1"/>
</dbReference>
<dbReference type="InterPro" id="IPR036388">
    <property type="entry name" value="WH-like_DNA-bd_sf"/>
</dbReference>
<dbReference type="SMART" id="SM00420">
    <property type="entry name" value="HTH_DEOR"/>
    <property type="match status" value="1"/>
</dbReference>
<dbReference type="InterPro" id="IPR018356">
    <property type="entry name" value="Tscrpt_reg_HTH_DeoR_CS"/>
</dbReference>
<dbReference type="SUPFAM" id="SSF100950">
    <property type="entry name" value="NagB/RpiA/CoA transferase-like"/>
    <property type="match status" value="1"/>
</dbReference>
<dbReference type="Pfam" id="PF00455">
    <property type="entry name" value="DeoRC"/>
    <property type="match status" value="1"/>
</dbReference>
<evidence type="ECO:0000256" key="1">
    <source>
        <dbReference type="ARBA" id="ARBA00022491"/>
    </source>
</evidence>
<dbReference type="SMART" id="SM01134">
    <property type="entry name" value="DeoRC"/>
    <property type="match status" value="1"/>
</dbReference>
<sequence length="273" mass="29527">MVSERRKRLLEIVRRQGFASLPDLAETLNVSESTVRRDLAHLERSGMARRTHGGAFYAGPSPHLSHFKNRQEAEWSKKRAIARVAANLVTNIDTLLLDGGSTTYELARLIAGRAMHVVTNSLPVANLFSSRSEIDVMLVGGNLQSSAGVLVGTYAEQMLGSLRVRTAVISAAGVNETGLYNSNHMIASTQQAMIRAADRVVLVADSTKFGHQSIAKVCDLNDIHHVVVDSQLDKTWQEVVVKAGLELSLADELPADQHGQPGDVATSLSESPL</sequence>
<dbReference type="PANTHER" id="PTHR30363">
    <property type="entry name" value="HTH-TYPE TRANSCRIPTIONAL REGULATOR SRLR-RELATED"/>
    <property type="match status" value="1"/>
</dbReference>
<dbReference type="PROSITE" id="PS00894">
    <property type="entry name" value="HTH_DEOR_1"/>
    <property type="match status" value="1"/>
</dbReference>
<evidence type="ECO:0000256" key="5">
    <source>
        <dbReference type="SAM" id="MobiDB-lite"/>
    </source>
</evidence>
<accession>A0A9X2JGI2</accession>
<dbReference type="InterPro" id="IPR050313">
    <property type="entry name" value="Carb_Metab_HTH_regulators"/>
</dbReference>
<dbReference type="Gene3D" id="1.10.10.10">
    <property type="entry name" value="Winged helix-like DNA-binding domain superfamily/Winged helix DNA-binding domain"/>
    <property type="match status" value="1"/>
</dbReference>
<dbReference type="SUPFAM" id="SSF46785">
    <property type="entry name" value="Winged helix' DNA-binding domain"/>
    <property type="match status" value="1"/>
</dbReference>
<dbReference type="EMBL" id="JAMXLR010000036">
    <property type="protein sequence ID" value="MCO6044412.1"/>
    <property type="molecule type" value="Genomic_DNA"/>
</dbReference>
<evidence type="ECO:0000259" key="6">
    <source>
        <dbReference type="PROSITE" id="PS51000"/>
    </source>
</evidence>
<name>A0A9X2JGI2_9BACT</name>
<dbReference type="GO" id="GO:0003700">
    <property type="term" value="F:DNA-binding transcription factor activity"/>
    <property type="evidence" value="ECO:0007669"/>
    <property type="project" value="InterPro"/>
</dbReference>
<organism evidence="7 8">
    <name type="scientific">Aeoliella straminimaris</name>
    <dbReference type="NCBI Taxonomy" id="2954799"/>
    <lineage>
        <taxon>Bacteria</taxon>
        <taxon>Pseudomonadati</taxon>
        <taxon>Planctomycetota</taxon>
        <taxon>Planctomycetia</taxon>
        <taxon>Pirellulales</taxon>
        <taxon>Lacipirellulaceae</taxon>
        <taxon>Aeoliella</taxon>
    </lineage>
</organism>
<evidence type="ECO:0000256" key="2">
    <source>
        <dbReference type="ARBA" id="ARBA00023015"/>
    </source>
</evidence>
<evidence type="ECO:0000256" key="4">
    <source>
        <dbReference type="ARBA" id="ARBA00023163"/>
    </source>
</evidence>
<dbReference type="PRINTS" id="PR00037">
    <property type="entry name" value="HTHLACR"/>
</dbReference>
<dbReference type="Pfam" id="PF08220">
    <property type="entry name" value="HTH_DeoR"/>
    <property type="match status" value="1"/>
</dbReference>
<dbReference type="InterPro" id="IPR014036">
    <property type="entry name" value="DeoR-like_C"/>
</dbReference>
<feature type="domain" description="HTH deoR-type" evidence="6">
    <location>
        <begin position="2"/>
        <end position="57"/>
    </location>
</feature>
<gene>
    <name evidence="7" type="ORF">NG895_10890</name>
</gene>
<dbReference type="InterPro" id="IPR036390">
    <property type="entry name" value="WH_DNA-bd_sf"/>
</dbReference>
<evidence type="ECO:0000256" key="3">
    <source>
        <dbReference type="ARBA" id="ARBA00023125"/>
    </source>
</evidence>
<dbReference type="Proteomes" id="UP001155241">
    <property type="component" value="Unassembled WGS sequence"/>
</dbReference>
<proteinExistence type="predicted"/>